<evidence type="ECO:0000256" key="1">
    <source>
        <dbReference type="SAM" id="SignalP"/>
    </source>
</evidence>
<accession>A0ABU6FS47</accession>
<reference evidence="2 3" key="1">
    <citation type="submission" date="2022-11" db="EMBL/GenBank/DDBJ databases">
        <title>Comparative genomics analysis of Acidithiobacillus ferriphilus.</title>
        <authorList>
            <person name="Ma L."/>
        </authorList>
    </citation>
    <scope>NUCLEOTIDE SEQUENCE [LARGE SCALE GENOMIC DNA]</scope>
    <source>
        <strain evidence="2 3">DY15</strain>
    </source>
</reference>
<dbReference type="Proteomes" id="UP001308776">
    <property type="component" value="Unassembled WGS sequence"/>
</dbReference>
<feature type="chain" id="PRO_5047063312" description="Lipoprotein" evidence="1">
    <location>
        <begin position="30"/>
        <end position="246"/>
    </location>
</feature>
<feature type="signal peptide" evidence="1">
    <location>
        <begin position="1"/>
        <end position="29"/>
    </location>
</feature>
<evidence type="ECO:0000313" key="2">
    <source>
        <dbReference type="EMBL" id="MEB8514894.1"/>
    </source>
</evidence>
<dbReference type="RefSeq" id="WP_155735195.1">
    <property type="nucleotide sequence ID" value="NZ_CP151687.1"/>
</dbReference>
<evidence type="ECO:0000313" key="3">
    <source>
        <dbReference type="Proteomes" id="UP001308776"/>
    </source>
</evidence>
<keyword evidence="3" id="KW-1185">Reference proteome</keyword>
<proteinExistence type="predicted"/>
<protein>
    <recommendedName>
        <fullName evidence="4">Lipoprotein</fullName>
    </recommendedName>
</protein>
<comment type="caution">
    <text evidence="2">The sequence shown here is derived from an EMBL/GenBank/DDBJ whole genome shotgun (WGS) entry which is preliminary data.</text>
</comment>
<gene>
    <name evidence="2" type="ORF">OW717_12695</name>
</gene>
<name>A0ABU6FS47_9PROT</name>
<evidence type="ECO:0008006" key="4">
    <source>
        <dbReference type="Google" id="ProtNLM"/>
    </source>
</evidence>
<dbReference type="EMBL" id="JAQGFR010000239">
    <property type="protein sequence ID" value="MEB8514894.1"/>
    <property type="molecule type" value="Genomic_DNA"/>
</dbReference>
<sequence>MCIKHPYRLSALTGLAALLLLSCSDAAIASSDAHVSLIAAPKTMLVVHSGFWRGEGVITTNNHSIKHTLSFCIKHPRRYILRQTGAQLYGGYFPPTCKVHIAANTTDSLAFQEVCVPPKYLRTVINHSGRFSDLTDLPAYLFKRYEITSAHGGIIQVNLRKSEKMSSARHAAYSKGSHNDKSSDTTKYFSTDIHGTFRFVSSACPYPIKIPTNKELRAEGKSVKSNHDLSEKLKSRLGFDPFSRSK</sequence>
<organism evidence="2 3">
    <name type="scientific">Acidithiobacillus ferriphilus</name>
    <dbReference type="NCBI Taxonomy" id="1689834"/>
    <lineage>
        <taxon>Bacteria</taxon>
        <taxon>Pseudomonadati</taxon>
        <taxon>Pseudomonadota</taxon>
        <taxon>Acidithiobacillia</taxon>
        <taxon>Acidithiobacillales</taxon>
        <taxon>Acidithiobacillaceae</taxon>
        <taxon>Acidithiobacillus</taxon>
    </lineage>
</organism>
<keyword evidence="1" id="KW-0732">Signal</keyword>
<dbReference type="PROSITE" id="PS51257">
    <property type="entry name" value="PROKAR_LIPOPROTEIN"/>
    <property type="match status" value="1"/>
</dbReference>